<feature type="compositionally biased region" description="Low complexity" evidence="6">
    <location>
        <begin position="334"/>
        <end position="344"/>
    </location>
</feature>
<comment type="caution">
    <text evidence="9">The sequence shown here is derived from an EMBL/GenBank/DDBJ whole genome shotgun (WGS) entry which is preliminary data.</text>
</comment>
<dbReference type="PANTHER" id="PTHR36115">
    <property type="entry name" value="PROLINE-RICH ANTIGEN HOMOLOG-RELATED"/>
    <property type="match status" value="1"/>
</dbReference>
<dbReference type="Proteomes" id="UP001501822">
    <property type="component" value="Unassembled WGS sequence"/>
</dbReference>
<reference evidence="10" key="1">
    <citation type="journal article" date="2019" name="Int. J. Syst. Evol. Microbiol.">
        <title>The Global Catalogue of Microorganisms (GCM) 10K type strain sequencing project: providing services to taxonomists for standard genome sequencing and annotation.</title>
        <authorList>
            <consortium name="The Broad Institute Genomics Platform"/>
            <consortium name="The Broad Institute Genome Sequencing Center for Infectious Disease"/>
            <person name="Wu L."/>
            <person name="Ma J."/>
        </authorList>
    </citation>
    <scope>NUCLEOTIDE SEQUENCE [LARGE SCALE GENOMIC DNA]</scope>
    <source>
        <strain evidence="10">JCM 3146</strain>
    </source>
</reference>
<feature type="transmembrane region" description="Helical" evidence="7">
    <location>
        <begin position="182"/>
        <end position="204"/>
    </location>
</feature>
<keyword evidence="2" id="KW-1003">Cell membrane</keyword>
<keyword evidence="5 7" id="KW-0472">Membrane</keyword>
<accession>A0ABP3FN68</accession>
<dbReference type="InterPro" id="IPR051791">
    <property type="entry name" value="Pra-immunoreactive"/>
</dbReference>
<feature type="compositionally biased region" description="Pro residues" evidence="6">
    <location>
        <begin position="1"/>
        <end position="21"/>
    </location>
</feature>
<organism evidence="9 10">
    <name type="scientific">Actinoallomurus spadix</name>
    <dbReference type="NCBI Taxonomy" id="79912"/>
    <lineage>
        <taxon>Bacteria</taxon>
        <taxon>Bacillati</taxon>
        <taxon>Actinomycetota</taxon>
        <taxon>Actinomycetes</taxon>
        <taxon>Streptosporangiales</taxon>
        <taxon>Thermomonosporaceae</taxon>
        <taxon>Actinoallomurus</taxon>
    </lineage>
</organism>
<proteinExistence type="predicted"/>
<feature type="region of interest" description="Disordered" evidence="6">
    <location>
        <begin position="274"/>
        <end position="360"/>
    </location>
</feature>
<evidence type="ECO:0000256" key="4">
    <source>
        <dbReference type="ARBA" id="ARBA00022989"/>
    </source>
</evidence>
<dbReference type="EMBL" id="BAAABM010000007">
    <property type="protein sequence ID" value="GAA0320400.1"/>
    <property type="molecule type" value="Genomic_DNA"/>
</dbReference>
<name>A0ABP3FN68_9ACTN</name>
<keyword evidence="10" id="KW-1185">Reference proteome</keyword>
<feature type="compositionally biased region" description="Basic and acidic residues" evidence="6">
    <location>
        <begin position="290"/>
        <end position="300"/>
    </location>
</feature>
<keyword evidence="3 7" id="KW-0812">Transmembrane</keyword>
<keyword evidence="4 7" id="KW-1133">Transmembrane helix</keyword>
<evidence type="ECO:0000256" key="7">
    <source>
        <dbReference type="SAM" id="Phobius"/>
    </source>
</evidence>
<evidence type="ECO:0000313" key="9">
    <source>
        <dbReference type="EMBL" id="GAA0320400.1"/>
    </source>
</evidence>
<evidence type="ECO:0000313" key="10">
    <source>
        <dbReference type="Proteomes" id="UP001501822"/>
    </source>
</evidence>
<dbReference type="InterPro" id="IPR010432">
    <property type="entry name" value="RDD"/>
</dbReference>
<evidence type="ECO:0000259" key="8">
    <source>
        <dbReference type="Pfam" id="PF06271"/>
    </source>
</evidence>
<feature type="transmembrane region" description="Helical" evidence="7">
    <location>
        <begin position="158"/>
        <end position="176"/>
    </location>
</feature>
<evidence type="ECO:0000256" key="3">
    <source>
        <dbReference type="ARBA" id="ARBA00022692"/>
    </source>
</evidence>
<comment type="subcellular location">
    <subcellularLocation>
        <location evidence="1">Cell membrane</location>
        <topology evidence="1">Multi-pass membrane protein</topology>
    </subcellularLocation>
</comment>
<evidence type="ECO:0000256" key="1">
    <source>
        <dbReference type="ARBA" id="ARBA00004651"/>
    </source>
</evidence>
<gene>
    <name evidence="9" type="ORF">GCM10010151_07620</name>
</gene>
<feature type="region of interest" description="Disordered" evidence="6">
    <location>
        <begin position="1"/>
        <end position="27"/>
    </location>
</feature>
<feature type="compositionally biased region" description="Pro residues" evidence="6">
    <location>
        <begin position="301"/>
        <end position="322"/>
    </location>
</feature>
<dbReference type="RefSeq" id="WP_252804369.1">
    <property type="nucleotide sequence ID" value="NZ_BAAABM010000007.1"/>
</dbReference>
<feature type="transmembrane region" description="Helical" evidence="7">
    <location>
        <begin position="42"/>
        <end position="59"/>
    </location>
</feature>
<evidence type="ECO:0000256" key="6">
    <source>
        <dbReference type="SAM" id="MobiDB-lite"/>
    </source>
</evidence>
<feature type="transmembrane region" description="Helical" evidence="7">
    <location>
        <begin position="104"/>
        <end position="126"/>
    </location>
</feature>
<feature type="domain" description="RDD" evidence="8">
    <location>
        <begin position="28"/>
        <end position="217"/>
    </location>
</feature>
<protein>
    <recommendedName>
        <fullName evidence="8">RDD domain-containing protein</fullName>
    </recommendedName>
</protein>
<feature type="compositionally biased region" description="Basic and acidic residues" evidence="6">
    <location>
        <begin position="351"/>
        <end position="360"/>
    </location>
</feature>
<sequence>MYAAPPPPPSPYPVPPPPAGSPPADGTAPRVRRLTAWGVDTLLLWGAAVLLAVMTWGRLHGQLVDDLPSKALGAAGGLLLSGGDVGKAATDVGTGLWDTFVSDVVQALVLLVAIQLLYQFATHAWLGRTLGKATMDLRVRPVSGDDRGPGMARAFRRALITTAGGTGLYCLAWILLLEGLFLLALATWMLAVAVFAATSLPALFGGRRRTLADLLAGTTVVRARTYERVAATARQGAALARDGAQAAGQAARDTAREQAARLAQADHVRRALDSERADQVRGMGRRLGGRLRDTYRDRAPGRPPQEAPPLPPPGAPALPPPRPRYDPLQGSYDRQAPQAPYVPRQAPPPVPEHRPQADDH</sequence>
<evidence type="ECO:0000256" key="2">
    <source>
        <dbReference type="ARBA" id="ARBA00022475"/>
    </source>
</evidence>
<dbReference type="Pfam" id="PF06271">
    <property type="entry name" value="RDD"/>
    <property type="match status" value="1"/>
</dbReference>
<evidence type="ECO:0000256" key="5">
    <source>
        <dbReference type="ARBA" id="ARBA00023136"/>
    </source>
</evidence>